<name>A0ABS3J511_9HYPH</name>
<dbReference type="Gene3D" id="1.10.3720.10">
    <property type="entry name" value="MetI-like"/>
    <property type="match status" value="1"/>
</dbReference>
<feature type="transmembrane region" description="Helical" evidence="8">
    <location>
        <begin position="41"/>
        <end position="59"/>
    </location>
</feature>
<dbReference type="Proteomes" id="UP000664288">
    <property type="component" value="Unassembled WGS sequence"/>
</dbReference>
<comment type="subcellular location">
    <subcellularLocation>
        <location evidence="1">Cell inner membrane</location>
        <topology evidence="1">Multi-pass membrane protein</topology>
    </subcellularLocation>
    <subcellularLocation>
        <location evidence="8">Cell membrane</location>
        <topology evidence="8">Multi-pass membrane protein</topology>
    </subcellularLocation>
</comment>
<protein>
    <submittedName>
        <fullName evidence="10">Amino acid ABC transporter permease</fullName>
    </submittedName>
</protein>
<dbReference type="EMBL" id="JAFMPY010000014">
    <property type="protein sequence ID" value="MBO0904761.1"/>
    <property type="molecule type" value="Genomic_DNA"/>
</dbReference>
<dbReference type="Pfam" id="PF00528">
    <property type="entry name" value="BPD_transp_1"/>
    <property type="match status" value="1"/>
</dbReference>
<evidence type="ECO:0000256" key="3">
    <source>
        <dbReference type="ARBA" id="ARBA00022448"/>
    </source>
</evidence>
<feature type="transmembrane region" description="Helical" evidence="8">
    <location>
        <begin position="134"/>
        <end position="153"/>
    </location>
</feature>
<evidence type="ECO:0000256" key="6">
    <source>
        <dbReference type="ARBA" id="ARBA00022989"/>
    </source>
</evidence>
<comment type="similarity">
    <text evidence="2">Belongs to the binding-protein-dependent transport system permease family. HisMQ subfamily.</text>
</comment>
<feature type="domain" description="ABC transmembrane type-1" evidence="9">
    <location>
        <begin position="290"/>
        <end position="481"/>
    </location>
</feature>
<evidence type="ECO:0000256" key="2">
    <source>
        <dbReference type="ARBA" id="ARBA00010072"/>
    </source>
</evidence>
<feature type="transmembrane region" description="Helical" evidence="8">
    <location>
        <begin position="415"/>
        <end position="443"/>
    </location>
</feature>
<dbReference type="InterPro" id="IPR000515">
    <property type="entry name" value="MetI-like"/>
</dbReference>
<accession>A0ABS3J511</accession>
<feature type="transmembrane region" description="Helical" evidence="8">
    <location>
        <begin position="192"/>
        <end position="212"/>
    </location>
</feature>
<dbReference type="NCBIfam" id="TIGR01726">
    <property type="entry name" value="HEQRo_perm_3TM"/>
    <property type="match status" value="1"/>
</dbReference>
<dbReference type="PANTHER" id="PTHR30614:SF41">
    <property type="entry name" value="INNER MEMBRANE AMINO-ACID ABC TRANSPORTER PERMEASE PROTEIN YHDY"/>
    <property type="match status" value="1"/>
</dbReference>
<keyword evidence="4" id="KW-1003">Cell membrane</keyword>
<feature type="transmembrane region" description="Helical" evidence="8">
    <location>
        <begin position="259"/>
        <end position="280"/>
    </location>
</feature>
<feature type="transmembrane region" description="Helical" evidence="8">
    <location>
        <begin position="159"/>
        <end position="180"/>
    </location>
</feature>
<evidence type="ECO:0000256" key="5">
    <source>
        <dbReference type="ARBA" id="ARBA00022692"/>
    </source>
</evidence>
<reference evidence="10 11" key="1">
    <citation type="submission" date="2021-03" db="EMBL/GenBank/DDBJ databases">
        <title>Whole genome sequence of Jiella sp. MQZ13P-4.</title>
        <authorList>
            <person name="Tuo L."/>
        </authorList>
    </citation>
    <scope>NUCLEOTIDE SEQUENCE [LARGE SCALE GENOMIC DNA]</scope>
    <source>
        <strain evidence="10 11">MQZ13P-4</strain>
    </source>
</reference>
<feature type="transmembrane region" description="Helical" evidence="8">
    <location>
        <begin position="324"/>
        <end position="349"/>
    </location>
</feature>
<proteinExistence type="inferred from homology"/>
<dbReference type="PROSITE" id="PS50928">
    <property type="entry name" value="ABC_TM1"/>
    <property type="match status" value="1"/>
</dbReference>
<keyword evidence="7 8" id="KW-0472">Membrane</keyword>
<keyword evidence="11" id="KW-1185">Reference proteome</keyword>
<dbReference type="SUPFAM" id="SSF161098">
    <property type="entry name" value="MetI-like"/>
    <property type="match status" value="1"/>
</dbReference>
<keyword evidence="3 8" id="KW-0813">Transport</keyword>
<sequence length="499" mass="54131">MEEQVFQYVSKEQKAALPPPESEVGAFGTVRRNLFATPLDSVLSIAAGIFVVWAVWNILQWAVVNAVFTGADREACLPKDGVEVGACWAFIQAKFGQFVYGIYPLDQRWRVDILFVTLAILILGLAIPKVPYKTANAVLLFGLFPVVTLVMLTGGDFSFSGGLMALLFLIAAGVTISDVSSEPQVGTHSLPVKIGIAAAGVSLLAILVSTVVTARSVEFLDFRFSPLTLVSFLAALVALGAVLFAGFAARRGGDGVLRMFYPTIAVILFIVLMTTDFGLTHVPTNLWGGLMLTLVVALSGIAASLPLGILLALGRRSDMPAVKLLSVIFIEFWRGVPLITVLFMANFMLPLFMPEGVNFNQLLRACVGVALFSAAYMAEVIRGGLQAIPKGQYEGADAMALTYWQKMRMIILPQALKLVIPGIVNTFIGLFKDTSLVYIIGLADLLGTVRRGFNDPSWITPSTPATGLVFAAFVYWLFCFSMSRYSIYTERRLDTGHKR</sequence>
<dbReference type="PANTHER" id="PTHR30614">
    <property type="entry name" value="MEMBRANE COMPONENT OF AMINO ACID ABC TRANSPORTER"/>
    <property type="match status" value="1"/>
</dbReference>
<organism evidence="10 11">
    <name type="scientific">Jiella sonneratiae</name>
    <dbReference type="NCBI Taxonomy" id="2816856"/>
    <lineage>
        <taxon>Bacteria</taxon>
        <taxon>Pseudomonadati</taxon>
        <taxon>Pseudomonadota</taxon>
        <taxon>Alphaproteobacteria</taxon>
        <taxon>Hyphomicrobiales</taxon>
        <taxon>Aurantimonadaceae</taxon>
        <taxon>Jiella</taxon>
    </lineage>
</organism>
<feature type="transmembrane region" description="Helical" evidence="8">
    <location>
        <begin position="361"/>
        <end position="381"/>
    </location>
</feature>
<feature type="transmembrane region" description="Helical" evidence="8">
    <location>
        <begin position="109"/>
        <end position="127"/>
    </location>
</feature>
<dbReference type="InterPro" id="IPR035906">
    <property type="entry name" value="MetI-like_sf"/>
</dbReference>
<dbReference type="InterPro" id="IPR043429">
    <property type="entry name" value="ArtM/GltK/GlnP/TcyL/YhdX-like"/>
</dbReference>
<evidence type="ECO:0000256" key="4">
    <source>
        <dbReference type="ARBA" id="ARBA00022475"/>
    </source>
</evidence>
<keyword evidence="5 8" id="KW-0812">Transmembrane</keyword>
<dbReference type="CDD" id="cd06261">
    <property type="entry name" value="TM_PBP2"/>
    <property type="match status" value="1"/>
</dbReference>
<keyword evidence="6 8" id="KW-1133">Transmembrane helix</keyword>
<comment type="caution">
    <text evidence="10">The sequence shown here is derived from an EMBL/GenBank/DDBJ whole genome shotgun (WGS) entry which is preliminary data.</text>
</comment>
<feature type="transmembrane region" description="Helical" evidence="8">
    <location>
        <begin position="224"/>
        <end position="247"/>
    </location>
</feature>
<dbReference type="RefSeq" id="WP_207351398.1">
    <property type="nucleotide sequence ID" value="NZ_JAFMPY010000014.1"/>
</dbReference>
<evidence type="ECO:0000256" key="1">
    <source>
        <dbReference type="ARBA" id="ARBA00004429"/>
    </source>
</evidence>
<feature type="transmembrane region" description="Helical" evidence="8">
    <location>
        <begin position="286"/>
        <end position="312"/>
    </location>
</feature>
<dbReference type="InterPro" id="IPR010065">
    <property type="entry name" value="AA_ABC_transptr_permease_3TM"/>
</dbReference>
<evidence type="ECO:0000313" key="10">
    <source>
        <dbReference type="EMBL" id="MBO0904761.1"/>
    </source>
</evidence>
<feature type="transmembrane region" description="Helical" evidence="8">
    <location>
        <begin position="463"/>
        <end position="482"/>
    </location>
</feature>
<gene>
    <name evidence="10" type="ORF">J1C47_14030</name>
</gene>
<evidence type="ECO:0000313" key="11">
    <source>
        <dbReference type="Proteomes" id="UP000664288"/>
    </source>
</evidence>
<evidence type="ECO:0000256" key="7">
    <source>
        <dbReference type="ARBA" id="ARBA00023136"/>
    </source>
</evidence>
<evidence type="ECO:0000259" key="9">
    <source>
        <dbReference type="PROSITE" id="PS50928"/>
    </source>
</evidence>
<evidence type="ECO:0000256" key="8">
    <source>
        <dbReference type="RuleBase" id="RU363032"/>
    </source>
</evidence>